<comment type="caution">
    <text evidence="1">The sequence shown here is derived from an EMBL/GenBank/DDBJ whole genome shotgun (WGS) entry which is preliminary data.</text>
</comment>
<evidence type="ECO:0000313" key="2">
    <source>
        <dbReference type="Proteomes" id="UP000241803"/>
    </source>
</evidence>
<sequence>MEIVTWEEAVVKGLKRYYTGVPCKHGHLSERYRISRICLECSIVTREKSKERGGVIKRECALVIPELYGSKYRKAKEISDLYLGVILRNVTKAKITICPITINKVSYNPPMGQPREITLENAEHLARVRDEWVRGLLVELELDKTARRMNFPEVGEVDTKGRLRVE</sequence>
<organism evidence="1 2">
    <name type="scientific">Photobacterium indicum</name>
    <dbReference type="NCBI Taxonomy" id="81447"/>
    <lineage>
        <taxon>Bacteria</taxon>
        <taxon>Pseudomonadati</taxon>
        <taxon>Pseudomonadota</taxon>
        <taxon>Gammaproteobacteria</taxon>
        <taxon>Vibrionales</taxon>
        <taxon>Vibrionaceae</taxon>
        <taxon>Photobacterium</taxon>
    </lineage>
</organism>
<dbReference type="EMBL" id="PYOC01000012">
    <property type="protein sequence ID" value="PSV43602.1"/>
    <property type="molecule type" value="Genomic_DNA"/>
</dbReference>
<evidence type="ECO:0000313" key="1">
    <source>
        <dbReference type="EMBL" id="PSV43602.1"/>
    </source>
</evidence>
<protein>
    <submittedName>
        <fullName evidence="1">Uncharacterized protein</fullName>
    </submittedName>
</protein>
<accession>A0A2T3L3C0</accession>
<name>A0A2T3L3C0_9GAMM</name>
<proteinExistence type="predicted"/>
<gene>
    <name evidence="1" type="ORF">C9J47_22300</name>
</gene>
<dbReference type="AlphaFoldDB" id="A0A2T3L3C0"/>
<reference evidence="1 2" key="1">
    <citation type="submission" date="2018-03" db="EMBL/GenBank/DDBJ databases">
        <title>Whole genome sequencing of Histamine producing bacteria.</title>
        <authorList>
            <person name="Butler K."/>
        </authorList>
    </citation>
    <scope>NUCLEOTIDE SEQUENCE [LARGE SCALE GENOMIC DNA]</scope>
    <source>
        <strain evidence="1 2">ATCC 19614</strain>
    </source>
</reference>
<dbReference type="Proteomes" id="UP000241803">
    <property type="component" value="Unassembled WGS sequence"/>
</dbReference>
<keyword evidence="2" id="KW-1185">Reference proteome</keyword>